<dbReference type="AlphaFoldDB" id="A0A5B7CJW7"/>
<keyword evidence="2" id="KW-1185">Reference proteome</keyword>
<accession>A0A5B7CJW7</accession>
<name>A0A5B7CJW7_PORTR</name>
<gene>
    <name evidence="1" type="ORF">E2C01_001684</name>
</gene>
<dbReference type="EMBL" id="VSRR010000054">
    <property type="protein sequence ID" value="MPC09081.1"/>
    <property type="molecule type" value="Genomic_DNA"/>
</dbReference>
<sequence length="88" mass="9706">MVSSFQGGGRKTYNRVFCFDVPLTWPTCSGKAQVNYRLVGGIARRLSRGTLKPQLNVETVTRRRADDVLLFVPCLVTGLTLMEGLSEG</sequence>
<organism evidence="1 2">
    <name type="scientific">Portunus trituberculatus</name>
    <name type="common">Swimming crab</name>
    <name type="synonym">Neptunus trituberculatus</name>
    <dbReference type="NCBI Taxonomy" id="210409"/>
    <lineage>
        <taxon>Eukaryota</taxon>
        <taxon>Metazoa</taxon>
        <taxon>Ecdysozoa</taxon>
        <taxon>Arthropoda</taxon>
        <taxon>Crustacea</taxon>
        <taxon>Multicrustacea</taxon>
        <taxon>Malacostraca</taxon>
        <taxon>Eumalacostraca</taxon>
        <taxon>Eucarida</taxon>
        <taxon>Decapoda</taxon>
        <taxon>Pleocyemata</taxon>
        <taxon>Brachyura</taxon>
        <taxon>Eubrachyura</taxon>
        <taxon>Portunoidea</taxon>
        <taxon>Portunidae</taxon>
        <taxon>Portuninae</taxon>
        <taxon>Portunus</taxon>
    </lineage>
</organism>
<protein>
    <submittedName>
        <fullName evidence="1">Uncharacterized protein</fullName>
    </submittedName>
</protein>
<proteinExistence type="predicted"/>
<evidence type="ECO:0000313" key="1">
    <source>
        <dbReference type="EMBL" id="MPC09081.1"/>
    </source>
</evidence>
<evidence type="ECO:0000313" key="2">
    <source>
        <dbReference type="Proteomes" id="UP000324222"/>
    </source>
</evidence>
<dbReference type="Proteomes" id="UP000324222">
    <property type="component" value="Unassembled WGS sequence"/>
</dbReference>
<comment type="caution">
    <text evidence="1">The sequence shown here is derived from an EMBL/GenBank/DDBJ whole genome shotgun (WGS) entry which is preliminary data.</text>
</comment>
<reference evidence="1 2" key="1">
    <citation type="submission" date="2019-05" db="EMBL/GenBank/DDBJ databases">
        <title>Another draft genome of Portunus trituberculatus and its Hox gene families provides insights of decapod evolution.</title>
        <authorList>
            <person name="Jeong J.-H."/>
            <person name="Song I."/>
            <person name="Kim S."/>
            <person name="Choi T."/>
            <person name="Kim D."/>
            <person name="Ryu S."/>
            <person name="Kim W."/>
        </authorList>
    </citation>
    <scope>NUCLEOTIDE SEQUENCE [LARGE SCALE GENOMIC DNA]</scope>
    <source>
        <tissue evidence="1">Muscle</tissue>
    </source>
</reference>